<keyword evidence="3" id="KW-0235">DNA replication</keyword>
<dbReference type="Proteomes" id="UP000775547">
    <property type="component" value="Unassembled WGS sequence"/>
</dbReference>
<name>A0A9P7GBD5_9AGAR</name>
<feature type="compositionally biased region" description="Basic and acidic residues" evidence="5">
    <location>
        <begin position="356"/>
        <end position="375"/>
    </location>
</feature>
<dbReference type="AlphaFoldDB" id="A0A9P7GBD5"/>
<evidence type="ECO:0000256" key="3">
    <source>
        <dbReference type="ARBA" id="ARBA00022705"/>
    </source>
</evidence>
<reference evidence="6" key="1">
    <citation type="submission" date="2020-07" db="EMBL/GenBank/DDBJ databases">
        <authorList>
            <person name="Nieuwenhuis M."/>
            <person name="Van De Peppel L.J.J."/>
        </authorList>
    </citation>
    <scope>NUCLEOTIDE SEQUENCE</scope>
    <source>
        <strain evidence="6">AP01</strain>
        <tissue evidence="6">Mycelium</tissue>
    </source>
</reference>
<evidence type="ECO:0000256" key="4">
    <source>
        <dbReference type="ARBA" id="ARBA00023242"/>
    </source>
</evidence>
<feature type="region of interest" description="Disordered" evidence="5">
    <location>
        <begin position="450"/>
        <end position="535"/>
    </location>
</feature>
<evidence type="ECO:0000313" key="7">
    <source>
        <dbReference type="Proteomes" id="UP000775547"/>
    </source>
</evidence>
<feature type="compositionally biased region" description="Basic and acidic residues" evidence="5">
    <location>
        <begin position="386"/>
        <end position="407"/>
    </location>
</feature>
<dbReference type="Pfam" id="PF09507">
    <property type="entry name" value="CDC27"/>
    <property type="match status" value="2"/>
</dbReference>
<feature type="compositionally biased region" description="Acidic residues" evidence="5">
    <location>
        <begin position="376"/>
        <end position="385"/>
    </location>
</feature>
<evidence type="ECO:0000313" key="6">
    <source>
        <dbReference type="EMBL" id="KAG5647477.1"/>
    </source>
</evidence>
<dbReference type="InterPro" id="IPR019038">
    <property type="entry name" value="POLD3"/>
</dbReference>
<comment type="subcellular location">
    <subcellularLocation>
        <location evidence="1">Nucleus</location>
    </subcellularLocation>
</comment>
<comment type="caution">
    <text evidence="6">The sequence shown here is derived from an EMBL/GenBank/DDBJ whole genome shotgun (WGS) entry which is preliminary data.</text>
</comment>
<sequence length="535" mass="58216">MSSQSTIDFLTKQIFIEKSIVTYRSLSRELRIHVNTAKNELATYHENAPYHSQTSCATYLLSGEGIPAGDSDVDMDYDLGADVNGDHEDDGEDIPQMKMLLVNERDLDVHVRTADRGKQGKEMVKAVGKIVGTNIQQIVHPTEKGAKPTRQPVAGPSRQKPVTDTTAPAKKEKEKAAVTEPTKEMPKAIPDKPKGSGKLDFTKAKPKEKKPEAPVEKSKEKAKAFFSTPPADVKGKKAEETKATLEPPKGKKAKQTLELPKRGTKRKSVLAMSDSEDDSKCASSAAASRPASQPPSPQAKKEKENVRVQKRTVISDSEDEPPKPARKARTSRAAKAVDSDTEDARALMDIDDDEVERVTRETPSVRDKTKKRSAEIEEDSEAEYGQEDKSSAAKEDIDMASDSEAKPKPKKRKEKKVVPIGSNGLKKRRVVKSRSVIDGKGYMVTEDYSEYESVDEEDEEPEPVKGKAKAIAPVNKAKVKQADEEGLPAPTPKIKPAAKSAPAAKAAKSGSKAGAAKGAPKQKSLANFFTSKPKN</sequence>
<feature type="compositionally biased region" description="Basic and acidic residues" evidence="5">
    <location>
        <begin position="233"/>
        <end position="243"/>
    </location>
</feature>
<dbReference type="Gene3D" id="3.90.1030.20">
    <property type="entry name" value="DNA polymerase delta, p66 (Cdc27) subunit, wHTH domain"/>
    <property type="match status" value="1"/>
</dbReference>
<protein>
    <recommendedName>
        <fullName evidence="2">DNA polymerase delta subunit 3</fullName>
    </recommendedName>
</protein>
<feature type="compositionally biased region" description="Low complexity" evidence="5">
    <location>
        <begin position="492"/>
        <end position="521"/>
    </location>
</feature>
<evidence type="ECO:0000256" key="5">
    <source>
        <dbReference type="SAM" id="MobiDB-lite"/>
    </source>
</evidence>
<organism evidence="6 7">
    <name type="scientific">Asterophora parasitica</name>
    <dbReference type="NCBI Taxonomy" id="117018"/>
    <lineage>
        <taxon>Eukaryota</taxon>
        <taxon>Fungi</taxon>
        <taxon>Dikarya</taxon>
        <taxon>Basidiomycota</taxon>
        <taxon>Agaricomycotina</taxon>
        <taxon>Agaricomycetes</taxon>
        <taxon>Agaricomycetidae</taxon>
        <taxon>Agaricales</taxon>
        <taxon>Tricholomatineae</taxon>
        <taxon>Lyophyllaceae</taxon>
        <taxon>Asterophora</taxon>
    </lineage>
</organism>
<feature type="compositionally biased region" description="Basic and acidic residues" evidence="5">
    <location>
        <begin position="335"/>
        <end position="348"/>
    </location>
</feature>
<gene>
    <name evidence="6" type="ORF">DXG03_009412</name>
</gene>
<dbReference type="EMBL" id="JABCKV010000009">
    <property type="protein sequence ID" value="KAG5647477.1"/>
    <property type="molecule type" value="Genomic_DNA"/>
</dbReference>
<feature type="compositionally biased region" description="Low complexity" evidence="5">
    <location>
        <begin position="282"/>
        <end position="291"/>
    </location>
</feature>
<feature type="compositionally biased region" description="Acidic residues" evidence="5">
    <location>
        <begin position="450"/>
        <end position="461"/>
    </location>
</feature>
<evidence type="ECO:0000256" key="1">
    <source>
        <dbReference type="ARBA" id="ARBA00004123"/>
    </source>
</evidence>
<accession>A0A9P7GBD5</accession>
<dbReference type="GO" id="GO:0006297">
    <property type="term" value="P:nucleotide-excision repair, DNA gap filling"/>
    <property type="evidence" value="ECO:0007669"/>
    <property type="project" value="TreeGrafter"/>
</dbReference>
<dbReference type="GO" id="GO:0003887">
    <property type="term" value="F:DNA-directed DNA polymerase activity"/>
    <property type="evidence" value="ECO:0007669"/>
    <property type="project" value="TreeGrafter"/>
</dbReference>
<evidence type="ECO:0000256" key="2">
    <source>
        <dbReference type="ARBA" id="ARBA00017589"/>
    </source>
</evidence>
<feature type="compositionally biased region" description="Basic and acidic residues" evidence="5">
    <location>
        <begin position="169"/>
        <end position="194"/>
    </location>
</feature>
<dbReference type="OrthoDB" id="514823at2759"/>
<proteinExistence type="predicted"/>
<dbReference type="PANTHER" id="PTHR17598:SF13">
    <property type="entry name" value="DNA POLYMERASE DELTA SUBUNIT 3"/>
    <property type="match status" value="1"/>
</dbReference>
<feature type="compositionally biased region" description="Basic and acidic residues" evidence="5">
    <location>
        <begin position="200"/>
        <end position="223"/>
    </location>
</feature>
<reference evidence="6" key="2">
    <citation type="submission" date="2021-10" db="EMBL/GenBank/DDBJ databases">
        <title>Phylogenomics reveals ancestral predisposition of the termite-cultivated fungus Termitomyces towards a domesticated lifestyle.</title>
        <authorList>
            <person name="Auxier B."/>
            <person name="Grum-Grzhimaylo A."/>
            <person name="Cardenas M.E."/>
            <person name="Lodge J.D."/>
            <person name="Laessoe T."/>
            <person name="Pedersen O."/>
            <person name="Smith M.E."/>
            <person name="Kuyper T.W."/>
            <person name="Franco-Molano E.A."/>
            <person name="Baroni T.J."/>
            <person name="Aanen D.K."/>
        </authorList>
    </citation>
    <scope>NUCLEOTIDE SEQUENCE</scope>
    <source>
        <strain evidence="6">AP01</strain>
        <tissue evidence="6">Mycelium</tissue>
    </source>
</reference>
<feature type="compositionally biased region" description="Polar residues" evidence="5">
    <location>
        <begin position="524"/>
        <end position="535"/>
    </location>
</feature>
<dbReference type="GO" id="GO:1904161">
    <property type="term" value="P:DNA synthesis involved in UV-damage excision repair"/>
    <property type="evidence" value="ECO:0007669"/>
    <property type="project" value="TreeGrafter"/>
</dbReference>
<dbReference type="PANTHER" id="PTHR17598">
    <property type="entry name" value="DNA POLYMERASE DELTA SUBUNIT 3"/>
    <property type="match status" value="1"/>
</dbReference>
<keyword evidence="4" id="KW-0539">Nucleus</keyword>
<keyword evidence="7" id="KW-1185">Reference proteome</keyword>
<feature type="region of interest" description="Disordered" evidence="5">
    <location>
        <begin position="138"/>
        <end position="432"/>
    </location>
</feature>
<dbReference type="GO" id="GO:0006271">
    <property type="term" value="P:DNA strand elongation involved in DNA replication"/>
    <property type="evidence" value="ECO:0007669"/>
    <property type="project" value="TreeGrafter"/>
</dbReference>
<dbReference type="GO" id="GO:0043625">
    <property type="term" value="C:delta DNA polymerase complex"/>
    <property type="evidence" value="ECO:0007669"/>
    <property type="project" value="InterPro"/>
</dbReference>
<dbReference type="InterPro" id="IPR041913">
    <property type="entry name" value="POLD3_sf"/>
</dbReference>